<evidence type="ECO:0000256" key="2">
    <source>
        <dbReference type="SAM" id="Phobius"/>
    </source>
</evidence>
<organism evidence="3 4">
    <name type="scientific">Perkinsus olseni</name>
    <name type="common">Perkinsus atlanticus</name>
    <dbReference type="NCBI Taxonomy" id="32597"/>
    <lineage>
        <taxon>Eukaryota</taxon>
        <taxon>Sar</taxon>
        <taxon>Alveolata</taxon>
        <taxon>Perkinsozoa</taxon>
        <taxon>Perkinsea</taxon>
        <taxon>Perkinsida</taxon>
        <taxon>Perkinsidae</taxon>
        <taxon>Perkinsus</taxon>
    </lineage>
</organism>
<proteinExistence type="predicted"/>
<protein>
    <submittedName>
        <fullName evidence="3">Uncharacterized protein</fullName>
    </submittedName>
</protein>
<reference evidence="3 4" key="1">
    <citation type="submission" date="2020-04" db="EMBL/GenBank/DDBJ databases">
        <title>Perkinsus olseni comparative genomics.</title>
        <authorList>
            <person name="Bogema D.R."/>
        </authorList>
    </citation>
    <scope>NUCLEOTIDE SEQUENCE [LARGE SCALE GENOMIC DNA]</scope>
    <source>
        <strain evidence="3">ATCC PRA-205</strain>
    </source>
</reference>
<feature type="region of interest" description="Disordered" evidence="1">
    <location>
        <begin position="200"/>
        <end position="277"/>
    </location>
</feature>
<dbReference type="AlphaFoldDB" id="A0A7J6T1A5"/>
<feature type="transmembrane region" description="Helical" evidence="2">
    <location>
        <begin position="7"/>
        <end position="25"/>
    </location>
</feature>
<feature type="non-terminal residue" evidence="3">
    <location>
        <position position="277"/>
    </location>
</feature>
<evidence type="ECO:0000313" key="4">
    <source>
        <dbReference type="Proteomes" id="UP000574390"/>
    </source>
</evidence>
<evidence type="ECO:0000313" key="3">
    <source>
        <dbReference type="EMBL" id="KAF4738522.1"/>
    </source>
</evidence>
<keyword evidence="2" id="KW-0812">Transmembrane</keyword>
<sequence>MSGNIRIIYYLLILMRLSVLSLATGQRRSPLLNPFRSKVGHYRMKESDKLKIPDLADLMMVIDLPQKRRAVPLVDLNFTHSNGTSYPVGTMTLLNRPRGYQKLLRSLADDFGGDCWALRESQSGPSPARFAAMGQHLSKSNPAVEMRKVSKAFGPSLGEALLSRILLCSEDDGTISLGFCKLKGNNKRYERSDFIFVTMEPSTGDGTTGEHPSRQVRGGPVASTSPASRYRDLPAPAETQTVHADRPVSRKRRGGGEQVEAPIRKVARAQHLGPKWR</sequence>
<dbReference type="Proteomes" id="UP000574390">
    <property type="component" value="Unassembled WGS sequence"/>
</dbReference>
<dbReference type="EMBL" id="JABANM010010935">
    <property type="protein sequence ID" value="KAF4738522.1"/>
    <property type="molecule type" value="Genomic_DNA"/>
</dbReference>
<name>A0A7J6T1A5_PEROL</name>
<accession>A0A7J6T1A5</accession>
<comment type="caution">
    <text evidence="3">The sequence shown here is derived from an EMBL/GenBank/DDBJ whole genome shotgun (WGS) entry which is preliminary data.</text>
</comment>
<evidence type="ECO:0000256" key="1">
    <source>
        <dbReference type="SAM" id="MobiDB-lite"/>
    </source>
</evidence>
<keyword evidence="2" id="KW-1133">Transmembrane helix</keyword>
<keyword evidence="2" id="KW-0472">Membrane</keyword>
<gene>
    <name evidence="3" type="ORF">FOZ62_004308</name>
</gene>